<sequence length="390" mass="44021">MISDRGLPERYRSTICCLNSLVNVRLGLRSDMLIPPVCFIIVYTPYFYCLVQCSLSKDNMPQADNSITKLLNEAPNSEMDGWHFKFALAVNMLLNGNSFAEIKRKGQEVISIELLPNSLVTVKQNDNGVVYYVIGEKKRKVKAENILHFKYFTQDGLTGVPPLYALRDEMKVQSAGNKTIFNFFSRGINGSGILKVNKSDLDTTAKRAIREKFEEANGSSDGNNALRTIILDETMDYKTLEVNTDVLKLINSSDWTTKQIAKAFGISSERLGVESVHSSTIQSNLMYLQNTLVHYFSCFISEISKKLGKDFRFNTDRLMETDPETIMKNTLEQVRGSLLTINEGRAKLGLPPQEGGDRLLASLNYTYLDSLESYQFREQEGQNGTRKKSD</sequence>
<dbReference type="NCBIfam" id="TIGR01537">
    <property type="entry name" value="portal_HK97"/>
    <property type="match status" value="1"/>
</dbReference>
<name>A0A430B276_9ENTE</name>
<dbReference type="OrthoDB" id="9765386at2"/>
<dbReference type="EMBL" id="NGKC01000001">
    <property type="protein sequence ID" value="RSU14408.1"/>
    <property type="molecule type" value="Genomic_DNA"/>
</dbReference>
<dbReference type="InterPro" id="IPR006944">
    <property type="entry name" value="Phage/GTA_portal"/>
</dbReference>
<comment type="caution">
    <text evidence="1">The sequence shown here is derived from an EMBL/GenBank/DDBJ whole genome shotgun (WGS) entry which is preliminary data.</text>
</comment>
<gene>
    <name evidence="1" type="ORF">CBF27_00010</name>
</gene>
<evidence type="ECO:0000313" key="2">
    <source>
        <dbReference type="Proteomes" id="UP000286773"/>
    </source>
</evidence>
<proteinExistence type="predicted"/>
<protein>
    <submittedName>
        <fullName evidence="1">Phage portal protein</fullName>
    </submittedName>
</protein>
<organism evidence="1 2">
    <name type="scientific">Vagococcus acidifermentans</name>
    <dbReference type="NCBI Taxonomy" id="564710"/>
    <lineage>
        <taxon>Bacteria</taxon>
        <taxon>Bacillati</taxon>
        <taxon>Bacillota</taxon>
        <taxon>Bacilli</taxon>
        <taxon>Lactobacillales</taxon>
        <taxon>Enterococcaceae</taxon>
        <taxon>Vagococcus</taxon>
    </lineage>
</organism>
<evidence type="ECO:0000313" key="1">
    <source>
        <dbReference type="EMBL" id="RSU14408.1"/>
    </source>
</evidence>
<dbReference type="Proteomes" id="UP000286773">
    <property type="component" value="Unassembled WGS sequence"/>
</dbReference>
<dbReference type="InterPro" id="IPR006427">
    <property type="entry name" value="Portal_HK97"/>
</dbReference>
<dbReference type="Pfam" id="PF04860">
    <property type="entry name" value="Phage_portal"/>
    <property type="match status" value="1"/>
</dbReference>
<reference evidence="1 2" key="1">
    <citation type="submission" date="2017-05" db="EMBL/GenBank/DDBJ databases">
        <title>Vagococcus spp. assemblies.</title>
        <authorList>
            <person name="Gulvik C.A."/>
        </authorList>
    </citation>
    <scope>NUCLEOTIDE SEQUENCE [LARGE SCALE GENOMIC DNA]</scope>
    <source>
        <strain evidence="1 2">LMG 24798</strain>
    </source>
</reference>
<dbReference type="AlphaFoldDB" id="A0A430B276"/>
<accession>A0A430B276</accession>
<keyword evidence="2" id="KW-1185">Reference proteome</keyword>